<protein>
    <submittedName>
        <fullName evidence="1">Uncharacterized protein</fullName>
    </submittedName>
</protein>
<sequence length="111" mass="12063">MPAQTWTRRTLASLLDEKTPSEEVLRVAAPFTKMDLERMTEGERDAVLDAFRDAALRARQDHGGALTSEDVMAGLRAARAALEAVPQDERSNRAIRLLADCACVPAAPAES</sequence>
<dbReference type="Proteomes" id="UP000649829">
    <property type="component" value="Unassembled WGS sequence"/>
</dbReference>
<keyword evidence="2" id="KW-1185">Reference proteome</keyword>
<gene>
    <name evidence="1" type="ORF">GCM10011534_29660</name>
</gene>
<reference evidence="1" key="2">
    <citation type="submission" date="2020-09" db="EMBL/GenBank/DDBJ databases">
        <authorList>
            <person name="Sun Q."/>
            <person name="Zhou Y."/>
        </authorList>
    </citation>
    <scope>NUCLEOTIDE SEQUENCE</scope>
    <source>
        <strain evidence="1">CGMCC 1.6293</strain>
    </source>
</reference>
<evidence type="ECO:0000313" key="1">
    <source>
        <dbReference type="EMBL" id="GGM06018.1"/>
    </source>
</evidence>
<dbReference type="AlphaFoldDB" id="A0A917WH25"/>
<comment type="caution">
    <text evidence="1">The sequence shown here is derived from an EMBL/GenBank/DDBJ whole genome shotgun (WGS) entry which is preliminary data.</text>
</comment>
<dbReference type="EMBL" id="BMLF01000002">
    <property type="protein sequence ID" value="GGM06018.1"/>
    <property type="molecule type" value="Genomic_DNA"/>
</dbReference>
<reference evidence="1" key="1">
    <citation type="journal article" date="2014" name="Int. J. Syst. Evol. Microbiol.">
        <title>Complete genome sequence of Corynebacterium casei LMG S-19264T (=DSM 44701T), isolated from a smear-ripened cheese.</title>
        <authorList>
            <consortium name="US DOE Joint Genome Institute (JGI-PGF)"/>
            <person name="Walter F."/>
            <person name="Albersmeier A."/>
            <person name="Kalinowski J."/>
            <person name="Ruckert C."/>
        </authorList>
    </citation>
    <scope>NUCLEOTIDE SEQUENCE</scope>
    <source>
        <strain evidence="1">CGMCC 1.6293</strain>
    </source>
</reference>
<name>A0A917WH25_9RHOB</name>
<accession>A0A917WH25</accession>
<proteinExistence type="predicted"/>
<organism evidence="1 2">
    <name type="scientific">Pseudooceanicola nanhaiensis</name>
    <dbReference type="NCBI Taxonomy" id="375761"/>
    <lineage>
        <taxon>Bacteria</taxon>
        <taxon>Pseudomonadati</taxon>
        <taxon>Pseudomonadota</taxon>
        <taxon>Alphaproteobacteria</taxon>
        <taxon>Rhodobacterales</taxon>
        <taxon>Paracoccaceae</taxon>
        <taxon>Pseudooceanicola</taxon>
    </lineage>
</organism>
<evidence type="ECO:0000313" key="2">
    <source>
        <dbReference type="Proteomes" id="UP000649829"/>
    </source>
</evidence>
<dbReference type="RefSeq" id="WP_028287235.1">
    <property type="nucleotide sequence ID" value="NZ_BMLF01000002.1"/>
</dbReference>